<evidence type="ECO:0000256" key="3">
    <source>
        <dbReference type="ARBA" id="ARBA00022827"/>
    </source>
</evidence>
<feature type="domain" description="Reductase C-terminal" evidence="6">
    <location>
        <begin position="320"/>
        <end position="408"/>
    </location>
</feature>
<dbReference type="Pfam" id="PF14759">
    <property type="entry name" value="Reductase_C"/>
    <property type="match status" value="1"/>
</dbReference>
<dbReference type="InterPro" id="IPR016156">
    <property type="entry name" value="FAD/NAD-linked_Rdtase_dimer_sf"/>
</dbReference>
<dbReference type="OrthoDB" id="9769238at2"/>
<keyword evidence="8" id="KW-1185">Reference proteome</keyword>
<reference evidence="7" key="1">
    <citation type="submission" date="2016-01" db="EMBL/GenBank/DDBJ databases">
        <authorList>
            <person name="Peeters C."/>
        </authorList>
    </citation>
    <scope>NUCLEOTIDE SEQUENCE</scope>
    <source>
        <strain evidence="7">LMG 29322</strain>
    </source>
</reference>
<keyword evidence="4" id="KW-0560">Oxidoreductase</keyword>
<protein>
    <submittedName>
        <fullName evidence="7">FAD-dependent pyridine nucleotide-disulfide oxidoreductase</fullName>
    </submittedName>
</protein>
<dbReference type="EMBL" id="FCOA02000029">
    <property type="protein sequence ID" value="SAK86508.1"/>
    <property type="molecule type" value="Genomic_DNA"/>
</dbReference>
<evidence type="ECO:0000256" key="1">
    <source>
        <dbReference type="ARBA" id="ARBA00001974"/>
    </source>
</evidence>
<sequence>MDAGMLIVGAGHSGARAAFALRDNGWEGPITLIGDEDASPYDRPPLSKSVLLGEQSIADCLLYPPSAYVEHNIQLLKNATVTTIDRAERRVTLHNGEQISYHRMLIATGARPRLLHVPGARLNRVHYLRTSRDALRIIDCLAPERRLVIVGAGFIGMEIAATAIARGCHVTVIEAAPQALMRAVPSEVAQYLVDRHVEMGVNFRFGAQIEQILGNADAAAVRLADGSEVPCDAVIVGIGVIPRQELAEAAGIDVKDGIAVDDTLCTNDPHIYACGDVCSFPARLFKRRMRLECWKNAEDQARIVARNMLGRQETYSEVPWFWSDQYDQTIQIAGLPGLATATATRVVNDRSRIFFALDDDGVLVGASGVGQIGDIAKDVRVAQTLISRRASIPSESLEDPKVKLKSLL</sequence>
<organism evidence="7 8">
    <name type="scientific">Caballeronia hypogeia</name>
    <dbReference type="NCBI Taxonomy" id="1777140"/>
    <lineage>
        <taxon>Bacteria</taxon>
        <taxon>Pseudomonadati</taxon>
        <taxon>Pseudomonadota</taxon>
        <taxon>Betaproteobacteria</taxon>
        <taxon>Burkholderiales</taxon>
        <taxon>Burkholderiaceae</taxon>
        <taxon>Caballeronia</taxon>
    </lineage>
</organism>
<evidence type="ECO:0000313" key="8">
    <source>
        <dbReference type="Proteomes" id="UP000054851"/>
    </source>
</evidence>
<dbReference type="InterPro" id="IPR050446">
    <property type="entry name" value="FAD-oxidoreductase/Apoptosis"/>
</dbReference>
<feature type="domain" description="FAD/NAD(P)-binding" evidence="5">
    <location>
        <begin position="6"/>
        <end position="301"/>
    </location>
</feature>
<proteinExistence type="predicted"/>
<dbReference type="GO" id="GO:0016651">
    <property type="term" value="F:oxidoreductase activity, acting on NAD(P)H"/>
    <property type="evidence" value="ECO:0007669"/>
    <property type="project" value="TreeGrafter"/>
</dbReference>
<dbReference type="GO" id="GO:0005737">
    <property type="term" value="C:cytoplasm"/>
    <property type="evidence" value="ECO:0007669"/>
    <property type="project" value="TreeGrafter"/>
</dbReference>
<dbReference type="AlphaFoldDB" id="A0A158CVZ8"/>
<evidence type="ECO:0000256" key="2">
    <source>
        <dbReference type="ARBA" id="ARBA00022630"/>
    </source>
</evidence>
<dbReference type="InterPro" id="IPR023753">
    <property type="entry name" value="FAD/NAD-binding_dom"/>
</dbReference>
<dbReference type="PANTHER" id="PTHR43557:SF2">
    <property type="entry name" value="RIESKE DOMAIN-CONTAINING PROTEIN-RELATED"/>
    <property type="match status" value="1"/>
</dbReference>
<evidence type="ECO:0000256" key="4">
    <source>
        <dbReference type="ARBA" id="ARBA00023002"/>
    </source>
</evidence>
<dbReference type="Proteomes" id="UP000054851">
    <property type="component" value="Unassembled WGS sequence"/>
</dbReference>
<accession>A0A158CVZ8</accession>
<comment type="caution">
    <text evidence="7">The sequence shown here is derived from an EMBL/GenBank/DDBJ whole genome shotgun (WGS) entry which is preliminary data.</text>
</comment>
<evidence type="ECO:0000313" key="7">
    <source>
        <dbReference type="EMBL" id="SAK86508.1"/>
    </source>
</evidence>
<gene>
    <name evidence="7" type="ORF">AWB79_06082</name>
</gene>
<evidence type="ECO:0000259" key="5">
    <source>
        <dbReference type="Pfam" id="PF07992"/>
    </source>
</evidence>
<dbReference type="PRINTS" id="PR00368">
    <property type="entry name" value="FADPNR"/>
</dbReference>
<keyword evidence="3" id="KW-0274">FAD</keyword>
<name>A0A158CVZ8_9BURK</name>
<evidence type="ECO:0000259" key="6">
    <source>
        <dbReference type="Pfam" id="PF14759"/>
    </source>
</evidence>
<dbReference type="SUPFAM" id="SSF55424">
    <property type="entry name" value="FAD/NAD-linked reductases, dimerisation (C-terminal) domain"/>
    <property type="match status" value="1"/>
</dbReference>
<dbReference type="PANTHER" id="PTHR43557">
    <property type="entry name" value="APOPTOSIS-INDUCING FACTOR 1"/>
    <property type="match status" value="1"/>
</dbReference>
<dbReference type="Gene3D" id="3.30.390.30">
    <property type="match status" value="1"/>
</dbReference>
<dbReference type="STRING" id="1777140.AWB79_06082"/>
<dbReference type="InterPro" id="IPR036188">
    <property type="entry name" value="FAD/NAD-bd_sf"/>
</dbReference>
<dbReference type="PRINTS" id="PR00411">
    <property type="entry name" value="PNDRDTASEI"/>
</dbReference>
<keyword evidence="2" id="KW-0285">Flavoprotein</keyword>
<dbReference type="Gene3D" id="3.50.50.60">
    <property type="entry name" value="FAD/NAD(P)-binding domain"/>
    <property type="match status" value="2"/>
</dbReference>
<comment type="cofactor">
    <cofactor evidence="1">
        <name>FAD</name>
        <dbReference type="ChEBI" id="CHEBI:57692"/>
    </cofactor>
</comment>
<dbReference type="InterPro" id="IPR028202">
    <property type="entry name" value="Reductase_C"/>
</dbReference>
<dbReference type="Pfam" id="PF07992">
    <property type="entry name" value="Pyr_redox_2"/>
    <property type="match status" value="1"/>
</dbReference>
<dbReference type="RefSeq" id="WP_061171137.1">
    <property type="nucleotide sequence ID" value="NZ_FCOA02000029.1"/>
</dbReference>
<dbReference type="SUPFAM" id="SSF51905">
    <property type="entry name" value="FAD/NAD(P)-binding domain"/>
    <property type="match status" value="1"/>
</dbReference>